<dbReference type="InterPro" id="IPR013946">
    <property type="entry name" value="NCA2-like"/>
</dbReference>
<evidence type="ECO:0000256" key="5">
    <source>
        <dbReference type="ARBA" id="ARBA00023136"/>
    </source>
</evidence>
<dbReference type="EMBL" id="CAADRP010000102">
    <property type="protein sequence ID" value="VFU22948.1"/>
    <property type="molecule type" value="Genomic_DNA"/>
</dbReference>
<comment type="subcellular location">
    <subcellularLocation>
        <location evidence="1">Mitochondrion membrane</location>
        <topology evidence="1">Multi-pass membrane protein</topology>
    </subcellularLocation>
</comment>
<evidence type="ECO:0000256" key="2">
    <source>
        <dbReference type="ARBA" id="ARBA00022692"/>
    </source>
</evidence>
<organism evidence="6">
    <name type="scientific">Salix viminalis</name>
    <name type="common">Common osier</name>
    <name type="synonym">Basket willow</name>
    <dbReference type="NCBI Taxonomy" id="40686"/>
    <lineage>
        <taxon>Eukaryota</taxon>
        <taxon>Viridiplantae</taxon>
        <taxon>Streptophyta</taxon>
        <taxon>Embryophyta</taxon>
        <taxon>Tracheophyta</taxon>
        <taxon>Spermatophyta</taxon>
        <taxon>Magnoliopsida</taxon>
        <taxon>eudicotyledons</taxon>
        <taxon>Gunneridae</taxon>
        <taxon>Pentapetalae</taxon>
        <taxon>rosids</taxon>
        <taxon>fabids</taxon>
        <taxon>Malpighiales</taxon>
        <taxon>Salicaceae</taxon>
        <taxon>Saliceae</taxon>
        <taxon>Salix</taxon>
    </lineage>
</organism>
<proteinExistence type="predicted"/>
<reference evidence="6" key="1">
    <citation type="submission" date="2019-03" db="EMBL/GenBank/DDBJ databases">
        <authorList>
            <person name="Mank J."/>
            <person name="Almeida P."/>
        </authorList>
    </citation>
    <scope>NUCLEOTIDE SEQUENCE</scope>
    <source>
        <strain evidence="6">78183</strain>
    </source>
</reference>
<sequence>MCRVRTESSRVYDVLEDIMGHIFIHLHNIQDHLQFWQPLIEASNARKLYFMIFERGPHAFLGGTAQMLRQSIVDGWSMQHLSQFASAYISERIVILSNLRRAIATFLAEVYMEVDRCGEQLVENPEKSFPPLLAVINNLFSNLEASIGHLHAIRQTGSSVEGSYSFPLVFEKSPKVNQEGSQWTDCEISDAINVIYKNLEKLDSYISVMVDLALNAFGFRIFNRMLLDFSEQTKAQKFPEHASDQEMLEIVMDRYEKELMHPIQNLLKGELAHALLIQDTRAEGRGRIARHQRRLLLVEIEKGIVQYQTYVNQGLEKDSQCMFGLVLHCLDRLFHAVEGHAKATGEWQWLRQDIIDLGEAPPSN</sequence>
<evidence type="ECO:0000256" key="1">
    <source>
        <dbReference type="ARBA" id="ARBA00004225"/>
    </source>
</evidence>
<keyword evidence="5" id="KW-0472">Membrane</keyword>
<dbReference type="GO" id="GO:0005741">
    <property type="term" value="C:mitochondrial outer membrane"/>
    <property type="evidence" value="ECO:0007669"/>
    <property type="project" value="TreeGrafter"/>
</dbReference>
<gene>
    <name evidence="6" type="ORF">SVIM_LOCUS29057</name>
</gene>
<evidence type="ECO:0000313" key="6">
    <source>
        <dbReference type="EMBL" id="VFU22948.1"/>
    </source>
</evidence>
<accession>A0A6N2K4V0</accession>
<protein>
    <submittedName>
        <fullName evidence="6">Uncharacterized protein</fullName>
    </submittedName>
</protein>
<evidence type="ECO:0000256" key="4">
    <source>
        <dbReference type="ARBA" id="ARBA00023128"/>
    </source>
</evidence>
<keyword evidence="4" id="KW-0496">Mitochondrion</keyword>
<evidence type="ECO:0000256" key="3">
    <source>
        <dbReference type="ARBA" id="ARBA00022989"/>
    </source>
</evidence>
<keyword evidence="2" id="KW-0812">Transmembrane</keyword>
<keyword evidence="3" id="KW-1133">Transmembrane helix</keyword>
<dbReference type="AlphaFoldDB" id="A0A6N2K4V0"/>
<dbReference type="Pfam" id="PF08637">
    <property type="entry name" value="NCA2"/>
    <property type="match status" value="2"/>
</dbReference>
<dbReference type="PANTHER" id="PTHR28234:SF1">
    <property type="entry name" value="NUCLEAR CONTROL OF ATPASE PROTEIN 2"/>
    <property type="match status" value="1"/>
</dbReference>
<name>A0A6N2K4V0_SALVM</name>
<dbReference type="PANTHER" id="PTHR28234">
    <property type="entry name" value="NUCLEAR CONTROL OF ATPASE PROTEIN 2"/>
    <property type="match status" value="1"/>
</dbReference>